<keyword evidence="3" id="KW-0812">Transmembrane</keyword>
<dbReference type="GO" id="GO:0008630">
    <property type="term" value="P:intrinsic apoptotic signaling pathway in response to DNA damage"/>
    <property type="evidence" value="ECO:0007669"/>
    <property type="project" value="TreeGrafter"/>
</dbReference>
<feature type="transmembrane region" description="Helical" evidence="3">
    <location>
        <begin position="20"/>
        <end position="36"/>
    </location>
</feature>
<proteinExistence type="inferred from homology"/>
<dbReference type="SMART" id="SM00337">
    <property type="entry name" value="BCL"/>
    <property type="match status" value="1"/>
</dbReference>
<dbReference type="SUPFAM" id="SSF56854">
    <property type="entry name" value="Bcl-2 inhibitors of programmed cell death"/>
    <property type="match status" value="1"/>
</dbReference>
<comment type="caution">
    <text evidence="5">The sequence shown here is derived from an EMBL/GenBank/DDBJ whole genome shotgun (WGS) entry which is preliminary data.</text>
</comment>
<dbReference type="GO" id="GO:0005741">
    <property type="term" value="C:mitochondrial outer membrane"/>
    <property type="evidence" value="ECO:0007669"/>
    <property type="project" value="TreeGrafter"/>
</dbReference>
<dbReference type="Proteomes" id="UP000078046">
    <property type="component" value="Unassembled WGS sequence"/>
</dbReference>
<dbReference type="PANTHER" id="PTHR11256">
    <property type="entry name" value="BCL-2 RELATED"/>
    <property type="match status" value="1"/>
</dbReference>
<dbReference type="PROSITE" id="PS50062">
    <property type="entry name" value="BCL2_FAMILY"/>
    <property type="match status" value="1"/>
</dbReference>
<evidence type="ECO:0000256" key="2">
    <source>
        <dbReference type="ARBA" id="ARBA00022703"/>
    </source>
</evidence>
<evidence type="ECO:0000313" key="5">
    <source>
        <dbReference type="EMBL" id="OAF66142.1"/>
    </source>
</evidence>
<protein>
    <recommendedName>
        <fullName evidence="4">Bcl-2 Bcl-2 homology region 1-3 domain-containing protein</fullName>
    </recommendedName>
</protein>
<reference evidence="5 6" key="1">
    <citation type="submission" date="2016-04" db="EMBL/GenBank/DDBJ databases">
        <title>The genome of Intoshia linei affirms orthonectids as highly simplified spiralians.</title>
        <authorList>
            <person name="Mikhailov K.V."/>
            <person name="Slusarev G.S."/>
            <person name="Nikitin M.A."/>
            <person name="Logacheva M.D."/>
            <person name="Penin A."/>
            <person name="Aleoshin V."/>
            <person name="Panchin Y.V."/>
        </authorList>
    </citation>
    <scope>NUCLEOTIDE SEQUENCE [LARGE SCALE GENOMIC DNA]</scope>
    <source>
        <strain evidence="5">Intl2013</strain>
        <tissue evidence="5">Whole animal</tissue>
    </source>
</reference>
<dbReference type="Pfam" id="PF00452">
    <property type="entry name" value="Bcl-2"/>
    <property type="match status" value="1"/>
</dbReference>
<organism evidence="5 6">
    <name type="scientific">Intoshia linei</name>
    <dbReference type="NCBI Taxonomy" id="1819745"/>
    <lineage>
        <taxon>Eukaryota</taxon>
        <taxon>Metazoa</taxon>
        <taxon>Spiralia</taxon>
        <taxon>Lophotrochozoa</taxon>
        <taxon>Mesozoa</taxon>
        <taxon>Orthonectida</taxon>
        <taxon>Rhopaluridae</taxon>
        <taxon>Intoshia</taxon>
    </lineage>
</organism>
<dbReference type="InterPro" id="IPR002475">
    <property type="entry name" value="Bcl2-like"/>
</dbReference>
<feature type="domain" description="Bcl-2 Bcl-2 homology region 1-3" evidence="4">
    <location>
        <begin position="106"/>
        <end position="206"/>
    </location>
</feature>
<evidence type="ECO:0000313" key="6">
    <source>
        <dbReference type="Proteomes" id="UP000078046"/>
    </source>
</evidence>
<evidence type="ECO:0000256" key="1">
    <source>
        <dbReference type="ARBA" id="ARBA00009458"/>
    </source>
</evidence>
<evidence type="ECO:0000259" key="4">
    <source>
        <dbReference type="SMART" id="SM00337"/>
    </source>
</evidence>
<dbReference type="EMBL" id="LWCA01001022">
    <property type="protein sequence ID" value="OAF66142.1"/>
    <property type="molecule type" value="Genomic_DNA"/>
</dbReference>
<dbReference type="InterPro" id="IPR036834">
    <property type="entry name" value="Bcl-2-like_sf"/>
</dbReference>
<accession>A0A177AXB5</accession>
<keyword evidence="2" id="KW-0053">Apoptosis</keyword>
<name>A0A177AXB5_9BILA</name>
<dbReference type="PRINTS" id="PR01862">
    <property type="entry name" value="BCL2FAMILY"/>
</dbReference>
<dbReference type="GO" id="GO:0097192">
    <property type="term" value="P:extrinsic apoptotic signaling pathway in absence of ligand"/>
    <property type="evidence" value="ECO:0007669"/>
    <property type="project" value="TreeGrafter"/>
</dbReference>
<dbReference type="InterPro" id="IPR046371">
    <property type="entry name" value="Bcl-2_BH1-3"/>
</dbReference>
<dbReference type="OrthoDB" id="6021377at2759"/>
<evidence type="ECO:0000256" key="3">
    <source>
        <dbReference type="SAM" id="Phobius"/>
    </source>
</evidence>
<comment type="similarity">
    <text evidence="1">Belongs to the Bcl-2 family.</text>
</comment>
<dbReference type="GO" id="GO:0051400">
    <property type="term" value="F:BH domain binding"/>
    <property type="evidence" value="ECO:0007669"/>
    <property type="project" value="TreeGrafter"/>
</dbReference>
<gene>
    <name evidence="5" type="ORF">A3Q56_06132</name>
</gene>
<dbReference type="Gene3D" id="1.10.437.10">
    <property type="entry name" value="Blc2-like"/>
    <property type="match status" value="1"/>
</dbReference>
<dbReference type="AlphaFoldDB" id="A0A177AXB5"/>
<keyword evidence="3" id="KW-0472">Membrane</keyword>
<keyword evidence="3" id="KW-1133">Transmembrane helix</keyword>
<dbReference type="InterPro" id="IPR026298">
    <property type="entry name" value="Bcl-2_fam"/>
</dbReference>
<dbReference type="GO" id="GO:0001836">
    <property type="term" value="P:release of cytochrome c from mitochondria"/>
    <property type="evidence" value="ECO:0007669"/>
    <property type="project" value="TreeGrafter"/>
</dbReference>
<dbReference type="GO" id="GO:0042981">
    <property type="term" value="P:regulation of apoptotic process"/>
    <property type="evidence" value="ECO:0007669"/>
    <property type="project" value="InterPro"/>
</dbReference>
<sequence length="212" mass="25059">MYYIHNNINYGANNCCESFNLAYTTLHIQIAFLFIIRKNLKFTIKKLNMLFYGIDLNNYLNSISIDQLKSTNDGCKISTFDKSLHYNVKNDYISHLLFKITKEFNCHNVLDIYKEYEKIICVFHQYKCNNIKTLDNLVSSFSTVIDEIFLDGINFGRIIALISFSTFVIQRLIFHDLVDFINEIIKYTNKYYQNYLEQWIDSNGGLVIVFFD</sequence>
<keyword evidence="6" id="KW-1185">Reference proteome</keyword>